<dbReference type="PROSITE" id="PS51272">
    <property type="entry name" value="SLH"/>
    <property type="match status" value="1"/>
</dbReference>
<comment type="caution">
    <text evidence="5">The sequence shown here is derived from an EMBL/GenBank/DDBJ whole genome shotgun (WGS) entry which is preliminary data.</text>
</comment>
<dbReference type="PANTHER" id="PTHR46652">
    <property type="entry name" value="LEUCINE-RICH REPEAT AND IQ DOMAIN-CONTAINING PROTEIN 1-RELATED"/>
    <property type="match status" value="1"/>
</dbReference>
<dbReference type="EMBL" id="QEKV01000007">
    <property type="protein sequence ID" value="PVY94006.1"/>
    <property type="molecule type" value="Genomic_DNA"/>
</dbReference>
<feature type="compositionally biased region" description="Pro residues" evidence="3">
    <location>
        <begin position="142"/>
        <end position="158"/>
    </location>
</feature>
<evidence type="ECO:0000313" key="6">
    <source>
        <dbReference type="Proteomes" id="UP000245793"/>
    </source>
</evidence>
<proteinExistence type="predicted"/>
<dbReference type="SUPFAM" id="SSF52058">
    <property type="entry name" value="L domain-like"/>
    <property type="match status" value="1"/>
</dbReference>
<feature type="compositionally biased region" description="Basic and acidic residues" evidence="3">
    <location>
        <begin position="1398"/>
        <end position="1412"/>
    </location>
</feature>
<dbReference type="Pfam" id="PF12799">
    <property type="entry name" value="LRR_4"/>
    <property type="match status" value="1"/>
</dbReference>
<accession>A0A2U1E221</accession>
<reference evidence="5 6" key="1">
    <citation type="submission" date="2018-04" db="EMBL/GenBank/DDBJ databases">
        <title>Genomic Encyclopedia of Type Strains, Phase IV (KMG-IV): sequencing the most valuable type-strain genomes for metagenomic binning, comparative biology and taxonomic classification.</title>
        <authorList>
            <person name="Goeker M."/>
        </authorList>
    </citation>
    <scope>NUCLEOTIDE SEQUENCE [LARGE SCALE GENOMIC DNA]</scope>
    <source>
        <strain evidence="5 6">DSM 20705</strain>
    </source>
</reference>
<sequence>MKRIISLTLVFLMMITFVPVLNAQGANLIGISINDGAKSKELSVDFKKSGGKLEAKVYTEGITNLQTRARKDTVFYQQDDYNNNLKPNVENKGDYFLYTCTIPKNETESDVVWTIEFKGEKWSSGGKINVRVSGKEDSGEPSPEPNPGPEPNPNPTPTPGEDTNKAQILGMDMGDGKLVKTFTENIKNASKTYTAIVKTKNVDKLQVKYTSNGKIAFNGVNNKITNISKDEFKVELTILENFAKSCKKYEISIGHGELPGDYSDGIKLNINIDGTENKCTLGGNDEDPIERVATISRVSDTEDIKDDVLNMEIDSKEQDKKVYLTLINGDILKDGELDAIVKKDTVMDPSIKTTFTGSKNARVASIPFPENTSDKDITYEVTFMIKNKLQNGKKLTIVQKKKSQEEKEASIELFTLTNENIPLSGGSVRASVFGENIDTSKLSVKVYDGDSDISGSMMMSPFIGREDVATSDITFKESVEDKSYTLKLYYAGEEKMTANLVQNKYGSNNDSINFQANRIFKAGNKIITEFTHDIFEAYPNALKDNTEIAFDGTADIEKHEGKYVKAEPKFEKLKDADTVEIQGNKIIVTLSEEREFKNAPKIRFGFRTFKNPEGIYNGRKDNRINSYFIQDGNGIILSADFISDKVLTSQGGDVELKIHGIELSDDETNASHTRVKIIKMENLKKDSEQTEVPYTLEGNGSEQILKFTLPENNSNRTESYTVLLSTDGRVYVSDVNATANDRANLLVLSVLPEGKNKDDMTLGFARIQSYGTSGGSTEKPDLTHTTPPLGQESKKTWVTIYGTNFKNPMTKIRAKAEVPAGSGKYVYWYPVNEGTQDSGDKFIMVGVSKGLYGKDNVQMLEVIAPRGYRGNITYTYEIAIDGVNYDTELTTSVLLLDDGEDQGIRKKHEEFVRELSVKYQDESGNEIKTTENMHVMKNMSLRVVGIDKAPEIDGYKYKELKGLNKDLNKELAKIDMLRKLAENGTISEDEKQELAKLEQWVKDHKDIEFDTVIGDIEELVFVYEKLEQDEYINIPDPKFLKVINKNLDPNRPDNQKVTKKEMESLTLISHWLDNDGKPGIQDDANKSILGTPKSLEGTDEFKFMISYGIKSIEGIQYAKNLKKLKLNENEISDISYLKDLDKLEYLEISRNRIVDIKPLEGLTNLTFLKLYNNWIEDLTPIKGLTNLTGLDVHNNVRQKMIDGKRVNSHGISDISMLKDLTKLNFLDVSANSLKDATVIKMFPDIKDMDLSGNHIETYEGLGEYIAGKYMQAQMGIGSLNFWAQSVTEDEPIKVSVKELEFDNKYKGYKELFTTLIKKMNEDDAPSDEDALQMAQDYTMIETNLDEVDASYDLKTNKIKLNLSDDFLKENKDKLVDAQIKFTFAYAYQWSLNVKLDLREEKSEPQPEPKPQPEPEPDPQPVPDYDVVVRPRPGRRPDTNGKKEEIKPEEKKEVKTEEKQEVKAEENTVLKPIAKEVQLDVKEPTLPVNLKDIPNDDFGVAIKNMVSRGVLVGTSEKEFSPDLSISRAMVTEVFRRLATDKNAGENVKFEDVKDDAWYAESVKWAAFMNIIKGYENGTFKPNQKVTRQEFAIMICRMLDAFKIELPKGSKVDLTQFGSLENWSKDAVIRVLQEGLLKIEPNGELGPKSLVSRKELALVLDKIVKFTMSK</sequence>
<dbReference type="Proteomes" id="UP000245793">
    <property type="component" value="Unassembled WGS sequence"/>
</dbReference>
<dbReference type="InterPro" id="IPR001611">
    <property type="entry name" value="Leu-rich_rpt"/>
</dbReference>
<evidence type="ECO:0000256" key="1">
    <source>
        <dbReference type="ARBA" id="ARBA00022614"/>
    </source>
</evidence>
<keyword evidence="2" id="KW-0677">Repeat</keyword>
<evidence type="ECO:0000259" key="4">
    <source>
        <dbReference type="PROSITE" id="PS51272"/>
    </source>
</evidence>
<dbReference type="InterPro" id="IPR050836">
    <property type="entry name" value="SDS22/Internalin_LRR"/>
</dbReference>
<evidence type="ECO:0000256" key="2">
    <source>
        <dbReference type="ARBA" id="ARBA00022737"/>
    </source>
</evidence>
<dbReference type="Pfam" id="PF00395">
    <property type="entry name" value="SLH"/>
    <property type="match status" value="2"/>
</dbReference>
<dbReference type="RefSeq" id="WP_116480297.1">
    <property type="nucleotide sequence ID" value="NZ_QEKV01000007.1"/>
</dbReference>
<dbReference type="InterPro" id="IPR032675">
    <property type="entry name" value="LRR_dom_sf"/>
</dbReference>
<keyword evidence="6" id="KW-1185">Reference proteome</keyword>
<protein>
    <submittedName>
        <fullName evidence="5">S-layer family protein</fullName>
    </submittedName>
</protein>
<gene>
    <name evidence="5" type="ORF">C7381_1072</name>
</gene>
<dbReference type="PROSITE" id="PS51450">
    <property type="entry name" value="LRR"/>
    <property type="match status" value="3"/>
</dbReference>
<feature type="region of interest" description="Disordered" evidence="3">
    <location>
        <begin position="126"/>
        <end position="168"/>
    </location>
</feature>
<evidence type="ECO:0000313" key="5">
    <source>
        <dbReference type="EMBL" id="PVY94006.1"/>
    </source>
</evidence>
<organism evidence="5 6">
    <name type="scientific">Ezakiella coagulans</name>
    <dbReference type="NCBI Taxonomy" id="46507"/>
    <lineage>
        <taxon>Bacteria</taxon>
        <taxon>Bacillati</taxon>
        <taxon>Bacillota</taxon>
        <taxon>Tissierellia</taxon>
        <taxon>Ezakiella</taxon>
    </lineage>
</organism>
<dbReference type="Gene3D" id="3.80.10.10">
    <property type="entry name" value="Ribonuclease Inhibitor"/>
    <property type="match status" value="1"/>
</dbReference>
<evidence type="ECO:0000256" key="3">
    <source>
        <dbReference type="SAM" id="MobiDB-lite"/>
    </source>
</evidence>
<dbReference type="InterPro" id="IPR001119">
    <property type="entry name" value="SLH_dom"/>
</dbReference>
<feature type="compositionally biased region" description="Basic and acidic residues" evidence="3">
    <location>
        <begin position="1434"/>
        <end position="1460"/>
    </location>
</feature>
<feature type="domain" description="SLH" evidence="4">
    <location>
        <begin position="1544"/>
        <end position="1607"/>
    </location>
</feature>
<name>A0A2U1E221_9FIRM</name>
<dbReference type="InterPro" id="IPR025875">
    <property type="entry name" value="Leu-rich_rpt_4"/>
</dbReference>
<keyword evidence="1" id="KW-0433">Leucine-rich repeat</keyword>
<dbReference type="PANTHER" id="PTHR46652:SF3">
    <property type="entry name" value="LEUCINE-RICH REPEAT-CONTAINING PROTEIN 9"/>
    <property type="match status" value="1"/>
</dbReference>
<feature type="region of interest" description="Disordered" evidence="3">
    <location>
        <begin position="1398"/>
        <end position="1460"/>
    </location>
</feature>